<proteinExistence type="predicted"/>
<dbReference type="Pfam" id="PF01789">
    <property type="entry name" value="PsbP"/>
    <property type="match status" value="1"/>
</dbReference>
<dbReference type="PANTHER" id="PTHR31407:SF17">
    <property type="entry name" value="PSBP DOMAIN-CONTAINING PROTEIN 3, CHLOROPLASTIC"/>
    <property type="match status" value="1"/>
</dbReference>
<feature type="chain" id="PRO_5030160813" description="PsbP C-terminal domain-containing protein" evidence="1">
    <location>
        <begin position="23"/>
        <end position="230"/>
    </location>
</feature>
<keyword evidence="1" id="KW-0732">Signal</keyword>
<feature type="domain" description="PsbP C-terminal" evidence="2">
    <location>
        <begin position="75"/>
        <end position="226"/>
    </location>
</feature>
<feature type="signal peptide" evidence="1">
    <location>
        <begin position="1"/>
        <end position="22"/>
    </location>
</feature>
<dbReference type="PANTHER" id="PTHR31407">
    <property type="match status" value="1"/>
</dbReference>
<dbReference type="GO" id="GO:0015979">
    <property type="term" value="P:photosynthesis"/>
    <property type="evidence" value="ECO:0007669"/>
    <property type="project" value="InterPro"/>
</dbReference>
<evidence type="ECO:0000313" key="3">
    <source>
        <dbReference type="EMBL" id="CAE0636121.1"/>
    </source>
</evidence>
<reference evidence="3" key="1">
    <citation type="submission" date="2021-01" db="EMBL/GenBank/DDBJ databases">
        <authorList>
            <person name="Corre E."/>
            <person name="Pelletier E."/>
            <person name="Niang G."/>
            <person name="Scheremetjew M."/>
            <person name="Finn R."/>
            <person name="Kale V."/>
            <person name="Holt S."/>
            <person name="Cochrane G."/>
            <person name="Meng A."/>
            <person name="Brown T."/>
            <person name="Cohen L."/>
        </authorList>
    </citation>
    <scope>NUCLEOTIDE SEQUENCE</scope>
    <source>
        <strain evidence="3">CCMP3107</strain>
    </source>
</reference>
<accession>A0A6V1S113</accession>
<dbReference type="InterPro" id="IPR002683">
    <property type="entry name" value="PsbP_C"/>
</dbReference>
<dbReference type="EMBL" id="HBIU01032237">
    <property type="protein sequence ID" value="CAE0636121.1"/>
    <property type="molecule type" value="Transcribed_RNA"/>
</dbReference>
<organism evidence="3">
    <name type="scientific">Heterosigma akashiwo</name>
    <name type="common">Chromophytic alga</name>
    <name type="synonym">Heterosigma carterae</name>
    <dbReference type="NCBI Taxonomy" id="2829"/>
    <lineage>
        <taxon>Eukaryota</taxon>
        <taxon>Sar</taxon>
        <taxon>Stramenopiles</taxon>
        <taxon>Ochrophyta</taxon>
        <taxon>Raphidophyceae</taxon>
        <taxon>Chattonellales</taxon>
        <taxon>Chattonellaceae</taxon>
        <taxon>Heterosigma</taxon>
    </lineage>
</organism>
<dbReference type="GO" id="GO:0019898">
    <property type="term" value="C:extrinsic component of membrane"/>
    <property type="evidence" value="ECO:0007669"/>
    <property type="project" value="InterPro"/>
</dbReference>
<dbReference type="GO" id="GO:0005509">
    <property type="term" value="F:calcium ion binding"/>
    <property type="evidence" value="ECO:0007669"/>
    <property type="project" value="InterPro"/>
</dbReference>
<dbReference type="GO" id="GO:0009523">
    <property type="term" value="C:photosystem II"/>
    <property type="evidence" value="ECO:0007669"/>
    <property type="project" value="InterPro"/>
</dbReference>
<dbReference type="SUPFAM" id="SSF55724">
    <property type="entry name" value="Mog1p/PsbP-like"/>
    <property type="match status" value="1"/>
</dbReference>
<dbReference type="InterPro" id="IPR016123">
    <property type="entry name" value="Mog1/PsbP_a/b/a-sand"/>
</dbReference>
<name>A0A6V1S113_HETAK</name>
<sequence>MLALRSAAGLLACYLLIQQCICLVTSPGRQQRNEGNLLTHRNGLSRREVLGTVASSTLISSYLSSIQPLPAVAEDLMKVTDTKGAYSFQVPPGWEKSEAAISGGRTVTIFAAPGRPAANAFVAATPLRGDYTSLGSFGNLDYVESTVVPKGPGIESRCLESRSQRGTYFYDYTVKQEGRPEKRLKTIFAVVPDEFSPVLVTFTAQCDVADYEEYGTLLSAIASSFELNKK</sequence>
<dbReference type="AlphaFoldDB" id="A0A6V1S113"/>
<protein>
    <recommendedName>
        <fullName evidence="2">PsbP C-terminal domain-containing protein</fullName>
    </recommendedName>
</protein>
<gene>
    <name evidence="3" type="ORF">HAKA00212_LOCUS14881</name>
</gene>
<dbReference type="Gene3D" id="3.40.1000.10">
    <property type="entry name" value="Mog1/PsbP, alpha/beta/alpha sandwich"/>
    <property type="match status" value="1"/>
</dbReference>
<evidence type="ECO:0000259" key="2">
    <source>
        <dbReference type="Pfam" id="PF01789"/>
    </source>
</evidence>
<evidence type="ECO:0000256" key="1">
    <source>
        <dbReference type="SAM" id="SignalP"/>
    </source>
</evidence>